<comment type="function">
    <text evidence="15">Functions in the biosynthesis of branched-chain amino acids. Catalyzes the dehydration of (2R,3R)-2,3-dihydroxy-3-methylpentanoate (2,3-dihydroxy-3-methylvalerate) into 2-oxo-3-methylpentanoate (2-oxo-3-methylvalerate) and of (2R)-2,3-dihydroxy-3-methylbutanoate (2,3-dihydroxyisovalerate) into 2-oxo-3-methylbutanoate (2-oxoisovalerate), the penultimate precursor to L-isoleucine and L-valine, respectively.</text>
</comment>
<comment type="caution">
    <text evidence="15">Lacks conserved residue(s) required for the propagation of feature annotation.</text>
</comment>
<comment type="catalytic activity">
    <reaction evidence="11">
        <text>(2R)-2,3-dihydroxy-3-methylbutanoate = 3-methyl-2-oxobutanoate + H2O</text>
        <dbReference type="Rhea" id="RHEA:24809"/>
        <dbReference type="ChEBI" id="CHEBI:11851"/>
        <dbReference type="ChEBI" id="CHEBI:15377"/>
        <dbReference type="ChEBI" id="CHEBI:49072"/>
        <dbReference type="EC" id="4.2.1.9"/>
    </reaction>
    <physiologicalReaction direction="left-to-right" evidence="11">
        <dbReference type="Rhea" id="RHEA:24810"/>
    </physiologicalReaction>
</comment>
<feature type="active site" description="Proton acceptor" evidence="15">
    <location>
        <position position="489"/>
    </location>
</feature>
<keyword evidence="10 15" id="KW-0100">Branched-chain amino acid biosynthesis</keyword>
<dbReference type="InterPro" id="IPR042096">
    <property type="entry name" value="Dihydro-acid_dehy_C"/>
</dbReference>
<dbReference type="InterPro" id="IPR000581">
    <property type="entry name" value="ILV_EDD_N"/>
</dbReference>
<keyword evidence="6 15" id="KW-0460">Magnesium</keyword>
<dbReference type="PROSITE" id="PS00886">
    <property type="entry name" value="ILVD_EDD_1"/>
    <property type="match status" value="1"/>
</dbReference>
<dbReference type="HAMAP" id="MF_00012">
    <property type="entry name" value="IlvD"/>
    <property type="match status" value="1"/>
</dbReference>
<dbReference type="FunFam" id="3.50.30.80:FF:000001">
    <property type="entry name" value="Dihydroxy-acid dehydratase"/>
    <property type="match status" value="1"/>
</dbReference>
<feature type="binding site" evidence="15">
    <location>
        <position position="56"/>
    </location>
    <ligand>
        <name>[2Fe-2S] cluster</name>
        <dbReference type="ChEBI" id="CHEBI:190135"/>
    </ligand>
</feature>
<keyword evidence="9 15" id="KW-0456">Lyase</keyword>
<evidence type="ECO:0000256" key="11">
    <source>
        <dbReference type="ARBA" id="ARBA00029304"/>
    </source>
</evidence>
<dbReference type="Gene3D" id="3.50.30.80">
    <property type="entry name" value="IlvD/EDD C-terminal domain-like"/>
    <property type="match status" value="1"/>
</dbReference>
<evidence type="ECO:0000313" key="20">
    <source>
        <dbReference type="Proteomes" id="UP000184040"/>
    </source>
</evidence>
<feature type="region of interest" description="Disordered" evidence="16">
    <location>
        <begin position="1"/>
        <end position="21"/>
    </location>
</feature>
<evidence type="ECO:0000256" key="1">
    <source>
        <dbReference type="ARBA" id="ARBA00001946"/>
    </source>
</evidence>
<dbReference type="GO" id="GO:0051537">
    <property type="term" value="F:2 iron, 2 sulfur cluster binding"/>
    <property type="evidence" value="ECO:0007669"/>
    <property type="project" value="UniProtKB-UniRule"/>
</dbReference>
<evidence type="ECO:0000256" key="9">
    <source>
        <dbReference type="ARBA" id="ARBA00023239"/>
    </source>
</evidence>
<evidence type="ECO:0000313" key="19">
    <source>
        <dbReference type="EMBL" id="SHI60063.1"/>
    </source>
</evidence>
<keyword evidence="4 15" id="KW-0001">2Fe-2S</keyword>
<gene>
    <name evidence="15" type="primary">ilvD</name>
    <name evidence="19" type="ORF">SAMN04488012_10238</name>
</gene>
<dbReference type="NCBIfam" id="NF002068">
    <property type="entry name" value="PRK00911.1"/>
    <property type="match status" value="1"/>
</dbReference>
<dbReference type="RefSeq" id="WP_073126619.1">
    <property type="nucleotide sequence ID" value="NZ_FQZA01000002.1"/>
</dbReference>
<dbReference type="InterPro" id="IPR050165">
    <property type="entry name" value="DHAD_IlvD/Edd"/>
</dbReference>
<dbReference type="EC" id="4.2.1.9" evidence="14 15"/>
<keyword evidence="3 15" id="KW-0028">Amino-acid biosynthesis</keyword>
<evidence type="ECO:0000256" key="7">
    <source>
        <dbReference type="ARBA" id="ARBA00023004"/>
    </source>
</evidence>
<accession>A0A1M6CGL7</accession>
<evidence type="ECO:0000256" key="3">
    <source>
        <dbReference type="ARBA" id="ARBA00022605"/>
    </source>
</evidence>
<evidence type="ECO:0000256" key="2">
    <source>
        <dbReference type="ARBA" id="ARBA00006486"/>
    </source>
</evidence>
<evidence type="ECO:0000256" key="6">
    <source>
        <dbReference type="ARBA" id="ARBA00022842"/>
    </source>
</evidence>
<evidence type="ECO:0000256" key="10">
    <source>
        <dbReference type="ARBA" id="ARBA00023304"/>
    </source>
</evidence>
<dbReference type="GO" id="GO:0009097">
    <property type="term" value="P:isoleucine biosynthetic process"/>
    <property type="evidence" value="ECO:0007669"/>
    <property type="project" value="UniProtKB-UniRule"/>
</dbReference>
<feature type="binding site" evidence="15">
    <location>
        <position position="88"/>
    </location>
    <ligand>
        <name>Mg(2+)</name>
        <dbReference type="ChEBI" id="CHEBI:18420"/>
    </ligand>
</feature>
<evidence type="ECO:0000256" key="15">
    <source>
        <dbReference type="HAMAP-Rule" id="MF_00012"/>
    </source>
</evidence>
<dbReference type="Pfam" id="PF00920">
    <property type="entry name" value="ILVD_EDD_N"/>
    <property type="match status" value="1"/>
</dbReference>
<evidence type="ECO:0000256" key="12">
    <source>
        <dbReference type="ARBA" id="ARBA00029436"/>
    </source>
</evidence>
<dbReference type="PANTHER" id="PTHR21000">
    <property type="entry name" value="DIHYDROXY-ACID DEHYDRATASE DAD"/>
    <property type="match status" value="1"/>
</dbReference>
<dbReference type="Pfam" id="PF24877">
    <property type="entry name" value="ILV_EDD_C"/>
    <property type="match status" value="1"/>
</dbReference>
<dbReference type="UniPathway" id="UPA00047">
    <property type="reaction ID" value="UER00057"/>
</dbReference>
<dbReference type="InterPro" id="IPR004404">
    <property type="entry name" value="DihydroxyA_deHydtase"/>
</dbReference>
<keyword evidence="7 15" id="KW-0408">Iron</keyword>
<keyword evidence="8 15" id="KW-0411">Iron-sulfur</keyword>
<dbReference type="InterPro" id="IPR056740">
    <property type="entry name" value="ILV_EDD_C"/>
</dbReference>
<feature type="binding site" evidence="15">
    <location>
        <position position="130"/>
    </location>
    <ligand>
        <name>Mg(2+)</name>
        <dbReference type="ChEBI" id="CHEBI:18420"/>
    </ligand>
</feature>
<dbReference type="NCBIfam" id="TIGR00110">
    <property type="entry name" value="ilvD"/>
    <property type="match status" value="1"/>
</dbReference>
<feature type="modified residue" description="N6-carboxylysine" evidence="15">
    <location>
        <position position="131"/>
    </location>
</feature>
<evidence type="ECO:0000256" key="16">
    <source>
        <dbReference type="SAM" id="MobiDB-lite"/>
    </source>
</evidence>
<sequence length="587" mass="61955">MLKSKADKSKLPSRHVTDGPARAPHRSYYYAMGLTQEDIDAPFVGVATCWNEAAPCNIALNWQAQTVKLGVKAAGGTPREFTTITVTDGIAMGHEGMRSSLASREAIADTVELTMRGHGYDALVGLAGCDKSLPGMMMAMIRLNVPSVFMYGGSILPGKVPEGADVPEDFATRDLTVQDMFEAVGRYQAGEMTDAQLAVLERVACPSAGACGGQFTANTMACVSEAIGLALFNSSGMPAPFESRGQYGEASGGAVMHLVEQNIRARDIVTRKSLENAARVVACTGGSTNAGLHMPAMAHEAGIDFDLMDVCDIFRDTPYFVDLKPGGQFVAKDLYDVGGIPVVMKELRKAGLIHEDCMTASGRAIGEEIDRVEREADGRVIYPIDTPITKTGGVVGLKGNLAPEGAIVKVAGMSAEQQVFTGPARVFECEEDAFAAVKARSYEEGEVLVIRNEGPAGGPGMREMLATTAALSGQGMGKKVALITDGRFSGATRGFCVGHVGPEAAHGGPIALLQDGDMITIDAIEGTLSVDLPAEVLDERRAAWSGPRETIYASGALWKYAQLVGDTRKGAVTHPGGKAEKHVYMDL</sequence>
<evidence type="ECO:0000256" key="4">
    <source>
        <dbReference type="ARBA" id="ARBA00022714"/>
    </source>
</evidence>
<feature type="domain" description="Dihydroxy-acid/6-phosphogluconate dehydratase C-terminal" evidence="18">
    <location>
        <begin position="380"/>
        <end position="571"/>
    </location>
</feature>
<dbReference type="PROSITE" id="PS00887">
    <property type="entry name" value="ILVD_EDD_2"/>
    <property type="match status" value="1"/>
</dbReference>
<feature type="binding site" description="via carbamate group" evidence="15">
    <location>
        <position position="131"/>
    </location>
    <ligand>
        <name>Mg(2+)</name>
        <dbReference type="ChEBI" id="CHEBI:18420"/>
    </ligand>
</feature>
<evidence type="ECO:0000259" key="18">
    <source>
        <dbReference type="Pfam" id="PF24877"/>
    </source>
</evidence>
<proteinExistence type="inferred from homology"/>
<evidence type="ECO:0000256" key="5">
    <source>
        <dbReference type="ARBA" id="ARBA00022723"/>
    </source>
</evidence>
<reference evidence="19 20" key="1">
    <citation type="submission" date="2016-11" db="EMBL/GenBank/DDBJ databases">
        <authorList>
            <person name="Jaros S."/>
            <person name="Januszkiewicz K."/>
            <person name="Wedrychowicz H."/>
        </authorList>
    </citation>
    <scope>NUCLEOTIDE SEQUENCE [LARGE SCALE GENOMIC DNA]</scope>
    <source>
        <strain evidence="19 20">DSM 26892</strain>
    </source>
</reference>
<organism evidence="19 20">
    <name type="scientific">Palleronia salina</name>
    <dbReference type="NCBI Taxonomy" id="313368"/>
    <lineage>
        <taxon>Bacteria</taxon>
        <taxon>Pseudomonadati</taxon>
        <taxon>Pseudomonadota</taxon>
        <taxon>Alphaproteobacteria</taxon>
        <taxon>Rhodobacterales</taxon>
        <taxon>Roseobacteraceae</taxon>
        <taxon>Palleronia</taxon>
    </lineage>
</organism>
<dbReference type="EMBL" id="FQZA01000002">
    <property type="protein sequence ID" value="SHI60063.1"/>
    <property type="molecule type" value="Genomic_DNA"/>
</dbReference>
<comment type="subunit">
    <text evidence="15">Homodimer.</text>
</comment>
<keyword evidence="5 15" id="KW-0479">Metal-binding</keyword>
<evidence type="ECO:0000256" key="14">
    <source>
        <dbReference type="ARBA" id="ARBA00029490"/>
    </source>
</evidence>
<evidence type="ECO:0000259" key="17">
    <source>
        <dbReference type="Pfam" id="PF00920"/>
    </source>
</evidence>
<comment type="pathway">
    <text evidence="13 15">Amino-acid biosynthesis; L-isoleucine biosynthesis; L-isoleucine from 2-oxobutanoate: step 3/4.</text>
</comment>
<evidence type="ECO:0000256" key="13">
    <source>
        <dbReference type="ARBA" id="ARBA00029437"/>
    </source>
</evidence>
<keyword evidence="20" id="KW-1185">Reference proteome</keyword>
<dbReference type="SUPFAM" id="SSF143975">
    <property type="entry name" value="IlvD/EDD N-terminal domain-like"/>
    <property type="match status" value="1"/>
</dbReference>
<comment type="similarity">
    <text evidence="2 15">Belongs to the IlvD/Edd family.</text>
</comment>
<dbReference type="STRING" id="313368.SAMN04488012_10238"/>
<protein>
    <recommendedName>
        <fullName evidence="14 15">Dihydroxy-acid dehydratase</fullName>
        <shortName evidence="15">DAD</shortName>
        <ecNumber evidence="14 15">4.2.1.9</ecNumber>
    </recommendedName>
</protein>
<comment type="cofactor">
    <cofactor evidence="15">
        <name>[2Fe-2S] cluster</name>
        <dbReference type="ChEBI" id="CHEBI:190135"/>
    </cofactor>
    <text evidence="15">Binds 1 [2Fe-2S] cluster per subunit. This cluster acts as a Lewis acid cofactor.</text>
</comment>
<feature type="binding site" evidence="15">
    <location>
        <position position="463"/>
    </location>
    <ligand>
        <name>Mg(2+)</name>
        <dbReference type="ChEBI" id="CHEBI:18420"/>
    </ligand>
</feature>
<dbReference type="GO" id="GO:0000287">
    <property type="term" value="F:magnesium ion binding"/>
    <property type="evidence" value="ECO:0007669"/>
    <property type="project" value="UniProtKB-UniRule"/>
</dbReference>
<dbReference type="PANTHER" id="PTHR21000:SF5">
    <property type="entry name" value="DIHYDROXY-ACID DEHYDRATASE, MITOCHONDRIAL"/>
    <property type="match status" value="1"/>
</dbReference>
<dbReference type="Proteomes" id="UP000184040">
    <property type="component" value="Unassembled WGS sequence"/>
</dbReference>
<comment type="cofactor">
    <cofactor evidence="1 15">
        <name>Mg(2+)</name>
        <dbReference type="ChEBI" id="CHEBI:18420"/>
    </cofactor>
</comment>
<dbReference type="GO" id="GO:0009099">
    <property type="term" value="P:L-valine biosynthetic process"/>
    <property type="evidence" value="ECO:0007669"/>
    <property type="project" value="UniProtKB-UniRule"/>
</dbReference>
<dbReference type="GO" id="GO:0004160">
    <property type="term" value="F:dihydroxy-acid dehydratase activity"/>
    <property type="evidence" value="ECO:0007669"/>
    <property type="project" value="UniProtKB-UniRule"/>
</dbReference>
<dbReference type="AlphaFoldDB" id="A0A1M6CGL7"/>
<feature type="compositionally biased region" description="Basic and acidic residues" evidence="16">
    <location>
        <begin position="1"/>
        <end position="10"/>
    </location>
</feature>
<name>A0A1M6CGL7_9RHOB</name>
<dbReference type="UniPathway" id="UPA00049">
    <property type="reaction ID" value="UER00061"/>
</dbReference>
<evidence type="ECO:0000256" key="8">
    <source>
        <dbReference type="ARBA" id="ARBA00023014"/>
    </source>
</evidence>
<comment type="catalytic activity">
    <reaction evidence="15">
        <text>(2R,3R)-2,3-dihydroxy-3-methylpentanoate = (S)-3-methyl-2-oxopentanoate + H2O</text>
        <dbReference type="Rhea" id="RHEA:27694"/>
        <dbReference type="ChEBI" id="CHEBI:15377"/>
        <dbReference type="ChEBI" id="CHEBI:35146"/>
        <dbReference type="ChEBI" id="CHEBI:49258"/>
        <dbReference type="EC" id="4.2.1.9"/>
    </reaction>
</comment>
<dbReference type="SUPFAM" id="SSF52016">
    <property type="entry name" value="LeuD/IlvD-like"/>
    <property type="match status" value="1"/>
</dbReference>
<feature type="domain" description="Dihydroxy-acid/6-phosphogluconate dehydratase N-terminal" evidence="17">
    <location>
        <begin position="42"/>
        <end position="367"/>
    </location>
</feature>
<dbReference type="InterPro" id="IPR037237">
    <property type="entry name" value="IlvD/EDD_N"/>
</dbReference>
<dbReference type="InterPro" id="IPR020558">
    <property type="entry name" value="DiOHA_6PGluconate_deHydtase_CS"/>
</dbReference>
<comment type="pathway">
    <text evidence="12 15">Amino-acid biosynthesis; L-valine biosynthesis; L-valine from pyruvate: step 3/4.</text>
</comment>